<dbReference type="Pfam" id="PF00593">
    <property type="entry name" value="TonB_dep_Rec_b-barrel"/>
    <property type="match status" value="1"/>
</dbReference>
<keyword evidence="3 10" id="KW-1134">Transmembrane beta strand</keyword>
<evidence type="ECO:0000313" key="15">
    <source>
        <dbReference type="EMBL" id="RFM28004.1"/>
    </source>
</evidence>
<dbReference type="EMBL" id="QTJU01000003">
    <property type="protein sequence ID" value="RFM28004.1"/>
    <property type="molecule type" value="Genomic_DNA"/>
</dbReference>
<keyword evidence="9 10" id="KW-0998">Cell outer membrane</keyword>
<comment type="subcellular location">
    <subcellularLocation>
        <location evidence="1 10">Cell outer membrane</location>
        <topology evidence="1 10">Multi-pass membrane protein</topology>
    </subcellularLocation>
</comment>
<evidence type="ECO:0000313" key="16">
    <source>
        <dbReference type="Proteomes" id="UP000261284"/>
    </source>
</evidence>
<reference evidence="15 16" key="1">
    <citation type="submission" date="2018-08" db="EMBL/GenBank/DDBJ databases">
        <title>Chitinophagaceae sp. K23C18032701, a novel bacterium isolated from forest soil.</title>
        <authorList>
            <person name="Wang C."/>
        </authorList>
    </citation>
    <scope>NUCLEOTIDE SEQUENCE [LARGE SCALE GENOMIC DNA]</scope>
    <source>
        <strain evidence="15 16">K23C18032701</strain>
    </source>
</reference>
<dbReference type="Pfam" id="PF07715">
    <property type="entry name" value="Plug"/>
    <property type="match status" value="1"/>
</dbReference>
<keyword evidence="4 10" id="KW-0812">Transmembrane</keyword>
<feature type="chain" id="PRO_5017717946" evidence="12">
    <location>
        <begin position="18"/>
        <end position="788"/>
    </location>
</feature>
<dbReference type="InterPro" id="IPR039426">
    <property type="entry name" value="TonB-dep_rcpt-like"/>
</dbReference>
<feature type="domain" description="TonB-dependent receptor plug" evidence="14">
    <location>
        <begin position="145"/>
        <end position="222"/>
    </location>
</feature>
<evidence type="ECO:0000256" key="8">
    <source>
        <dbReference type="ARBA" id="ARBA00023170"/>
    </source>
</evidence>
<dbReference type="InterPro" id="IPR037066">
    <property type="entry name" value="Plug_dom_sf"/>
</dbReference>
<evidence type="ECO:0000256" key="10">
    <source>
        <dbReference type="PROSITE-ProRule" id="PRU01360"/>
    </source>
</evidence>
<dbReference type="Gene3D" id="2.60.40.1120">
    <property type="entry name" value="Carboxypeptidase-like, regulatory domain"/>
    <property type="match status" value="1"/>
</dbReference>
<dbReference type="PANTHER" id="PTHR30069">
    <property type="entry name" value="TONB-DEPENDENT OUTER MEMBRANE RECEPTOR"/>
    <property type="match status" value="1"/>
</dbReference>
<evidence type="ECO:0000259" key="14">
    <source>
        <dbReference type="Pfam" id="PF07715"/>
    </source>
</evidence>
<sequence length="788" mass="89176">MRQLTILACLCFLPCLAAQLAAQIKYTLNGYIKDSLSGETLIGASISFEEGRKGVNANRYGFYSITLAAGEYQAVCSFIGYESKVFTIRVDSTRSLDILLSPLTTSMNNVTVIGKKKEDHLKTAQMGKIDLDMNAVKTLPVLLGETDILKTLQLMPGVRNAGEGNSGIYVRGGGPDQNLILLDEAVVYNSGHLFGFFSVFNSDAIKSVSLIKGGMPAQYGGRLSSVLDIAMKEGNLNKTEIDAGIGLIASRFTIQGPIKKQKASYMLSARRTYVDQLIKPFVSKQNSSYGSGYYFYDLNAKMNYIFSPRDRLYLSGYLGRDVFEYKNSRRSFSLRVPWGNATATARLNHVFSRKLFANLTLLYNDYKFSFDGGQNNFNLKLSSGIQDYAAKTDFDWYASTAHKVRFGAQYTYHTFRPNVASGSQDTTEFTPNNSVTKHAKEYAAYIQDDWDISKLLKLNVGVRYSVFHQVGPYTAYNRDADGNKLDSVQYGSGKLVKGYGGLEPRATLRFMLNNNSSVKLAVTRNLQYIHLVTNAGTTLPTDLWVPSTLHVKPQIGWQYAAGYFRNFNNNMFETSLELYYKTMQNQIEYREGYTPSLTDPEQEFVFGKGWSYGSELFVRKVKGRLTGWVGYTLSYSWRRFPDLNYGNKYPSKYDRRHDLSVVGMYELTKKWKLSSIFVYGSGNAMSLPERFYFINNVLTQQYSTINAYRAAAYHRLDFAATYTPVPKRKHKYTSSWVFSIYNVYSRANPYFYYYDQSGSISLNGRVVIKAKKVSLFPIIPAVTWNVHW</sequence>
<evidence type="ECO:0000256" key="1">
    <source>
        <dbReference type="ARBA" id="ARBA00004571"/>
    </source>
</evidence>
<protein>
    <submittedName>
        <fullName evidence="15">TonB-dependent receptor</fullName>
    </submittedName>
</protein>
<evidence type="ECO:0000256" key="3">
    <source>
        <dbReference type="ARBA" id="ARBA00022452"/>
    </source>
</evidence>
<keyword evidence="8 15" id="KW-0675">Receptor</keyword>
<accession>A0A3E1NJK8</accession>
<keyword evidence="7 10" id="KW-0472">Membrane</keyword>
<dbReference type="RefSeq" id="WP_116847250.1">
    <property type="nucleotide sequence ID" value="NZ_QTJU01000003.1"/>
</dbReference>
<dbReference type="SUPFAM" id="SSF56935">
    <property type="entry name" value="Porins"/>
    <property type="match status" value="1"/>
</dbReference>
<dbReference type="GO" id="GO:0009279">
    <property type="term" value="C:cell outer membrane"/>
    <property type="evidence" value="ECO:0007669"/>
    <property type="project" value="UniProtKB-SubCell"/>
</dbReference>
<dbReference type="SUPFAM" id="SSF49464">
    <property type="entry name" value="Carboxypeptidase regulatory domain-like"/>
    <property type="match status" value="1"/>
</dbReference>
<keyword evidence="2 10" id="KW-0813">Transport</keyword>
<proteinExistence type="inferred from homology"/>
<evidence type="ECO:0000259" key="13">
    <source>
        <dbReference type="Pfam" id="PF00593"/>
    </source>
</evidence>
<keyword evidence="5 12" id="KW-0732">Signal</keyword>
<feature type="signal peptide" evidence="12">
    <location>
        <begin position="1"/>
        <end position="17"/>
    </location>
</feature>
<evidence type="ECO:0000256" key="5">
    <source>
        <dbReference type="ARBA" id="ARBA00022729"/>
    </source>
</evidence>
<evidence type="ECO:0000256" key="4">
    <source>
        <dbReference type="ARBA" id="ARBA00022692"/>
    </source>
</evidence>
<dbReference type="PROSITE" id="PS52016">
    <property type="entry name" value="TONB_DEPENDENT_REC_3"/>
    <property type="match status" value="1"/>
</dbReference>
<dbReference type="Gene3D" id="2.170.130.10">
    <property type="entry name" value="TonB-dependent receptor, plug domain"/>
    <property type="match status" value="1"/>
</dbReference>
<dbReference type="InterPro" id="IPR036942">
    <property type="entry name" value="Beta-barrel_TonB_sf"/>
</dbReference>
<keyword evidence="16" id="KW-1185">Reference proteome</keyword>
<evidence type="ECO:0000256" key="2">
    <source>
        <dbReference type="ARBA" id="ARBA00022448"/>
    </source>
</evidence>
<dbReference type="AlphaFoldDB" id="A0A3E1NJK8"/>
<keyword evidence="6 11" id="KW-0798">TonB box</keyword>
<evidence type="ECO:0000256" key="9">
    <source>
        <dbReference type="ARBA" id="ARBA00023237"/>
    </source>
</evidence>
<evidence type="ECO:0000256" key="6">
    <source>
        <dbReference type="ARBA" id="ARBA00023077"/>
    </source>
</evidence>
<dbReference type="InterPro" id="IPR008969">
    <property type="entry name" value="CarboxyPept-like_regulatory"/>
</dbReference>
<dbReference type="InterPro" id="IPR012910">
    <property type="entry name" value="Plug_dom"/>
</dbReference>
<dbReference type="Gene3D" id="2.40.170.20">
    <property type="entry name" value="TonB-dependent receptor, beta-barrel domain"/>
    <property type="match status" value="1"/>
</dbReference>
<comment type="similarity">
    <text evidence="10 11">Belongs to the TonB-dependent receptor family.</text>
</comment>
<name>A0A3E1NJK8_9BACT</name>
<organism evidence="15 16">
    <name type="scientific">Deminuibacter soli</name>
    <dbReference type="NCBI Taxonomy" id="2291815"/>
    <lineage>
        <taxon>Bacteria</taxon>
        <taxon>Pseudomonadati</taxon>
        <taxon>Bacteroidota</taxon>
        <taxon>Chitinophagia</taxon>
        <taxon>Chitinophagales</taxon>
        <taxon>Chitinophagaceae</taxon>
        <taxon>Deminuibacter</taxon>
    </lineage>
</organism>
<dbReference type="GO" id="GO:0044718">
    <property type="term" value="P:siderophore transmembrane transport"/>
    <property type="evidence" value="ECO:0007669"/>
    <property type="project" value="TreeGrafter"/>
</dbReference>
<dbReference type="Proteomes" id="UP000261284">
    <property type="component" value="Unassembled WGS sequence"/>
</dbReference>
<dbReference type="GO" id="GO:0015344">
    <property type="term" value="F:siderophore uptake transmembrane transporter activity"/>
    <property type="evidence" value="ECO:0007669"/>
    <property type="project" value="TreeGrafter"/>
</dbReference>
<gene>
    <name evidence="15" type="ORF">DXN05_10710</name>
</gene>
<evidence type="ECO:0000256" key="7">
    <source>
        <dbReference type="ARBA" id="ARBA00023136"/>
    </source>
</evidence>
<dbReference type="Pfam" id="PF13715">
    <property type="entry name" value="CarbopepD_reg_2"/>
    <property type="match status" value="1"/>
</dbReference>
<evidence type="ECO:0000256" key="11">
    <source>
        <dbReference type="RuleBase" id="RU003357"/>
    </source>
</evidence>
<comment type="caution">
    <text evidence="15">The sequence shown here is derived from an EMBL/GenBank/DDBJ whole genome shotgun (WGS) entry which is preliminary data.</text>
</comment>
<dbReference type="PANTHER" id="PTHR30069:SF29">
    <property type="entry name" value="HEMOGLOBIN AND HEMOGLOBIN-HAPTOGLOBIN-BINDING PROTEIN 1-RELATED"/>
    <property type="match status" value="1"/>
</dbReference>
<feature type="domain" description="TonB-dependent receptor-like beta-barrel" evidence="13">
    <location>
        <begin position="285"/>
        <end position="742"/>
    </location>
</feature>
<evidence type="ECO:0000256" key="12">
    <source>
        <dbReference type="SAM" id="SignalP"/>
    </source>
</evidence>
<dbReference type="InterPro" id="IPR000531">
    <property type="entry name" value="Beta-barrel_TonB"/>
</dbReference>
<dbReference type="OrthoDB" id="9803050at2"/>